<evidence type="ECO:0000313" key="1">
    <source>
        <dbReference type="EMBL" id="JAH44417.1"/>
    </source>
</evidence>
<protein>
    <submittedName>
        <fullName evidence="1">Uncharacterized protein</fullName>
    </submittedName>
</protein>
<reference evidence="1" key="2">
    <citation type="journal article" date="2015" name="Fish Shellfish Immunol.">
        <title>Early steps in the European eel (Anguilla anguilla)-Vibrio vulnificus interaction in the gills: Role of the RtxA13 toxin.</title>
        <authorList>
            <person name="Callol A."/>
            <person name="Pajuelo D."/>
            <person name="Ebbesson L."/>
            <person name="Teles M."/>
            <person name="MacKenzie S."/>
            <person name="Amaro C."/>
        </authorList>
    </citation>
    <scope>NUCLEOTIDE SEQUENCE</scope>
</reference>
<organism evidence="1">
    <name type="scientific">Anguilla anguilla</name>
    <name type="common">European freshwater eel</name>
    <name type="synonym">Muraena anguilla</name>
    <dbReference type="NCBI Taxonomy" id="7936"/>
    <lineage>
        <taxon>Eukaryota</taxon>
        <taxon>Metazoa</taxon>
        <taxon>Chordata</taxon>
        <taxon>Craniata</taxon>
        <taxon>Vertebrata</taxon>
        <taxon>Euteleostomi</taxon>
        <taxon>Actinopterygii</taxon>
        <taxon>Neopterygii</taxon>
        <taxon>Teleostei</taxon>
        <taxon>Anguilliformes</taxon>
        <taxon>Anguillidae</taxon>
        <taxon>Anguilla</taxon>
    </lineage>
</organism>
<name>A0A0E9ST46_ANGAN</name>
<dbReference type="AlphaFoldDB" id="A0A0E9ST46"/>
<proteinExistence type="predicted"/>
<reference evidence="1" key="1">
    <citation type="submission" date="2014-11" db="EMBL/GenBank/DDBJ databases">
        <authorList>
            <person name="Amaro Gonzalez C."/>
        </authorList>
    </citation>
    <scope>NUCLEOTIDE SEQUENCE</scope>
</reference>
<accession>A0A0E9ST46</accession>
<sequence length="36" mass="4254">MVFPEQSFLYSQTCSESEKEKDQNLLCAENCPRKRN</sequence>
<dbReference type="EMBL" id="GBXM01064160">
    <property type="protein sequence ID" value="JAH44417.1"/>
    <property type="molecule type" value="Transcribed_RNA"/>
</dbReference>